<keyword evidence="1" id="KW-1133">Transmembrane helix</keyword>
<evidence type="ECO:0008006" key="4">
    <source>
        <dbReference type="Google" id="ProtNLM"/>
    </source>
</evidence>
<feature type="transmembrane region" description="Helical" evidence="1">
    <location>
        <begin position="64"/>
        <end position="86"/>
    </location>
</feature>
<keyword evidence="3" id="KW-1185">Reference proteome</keyword>
<protein>
    <recommendedName>
        <fullName evidence="4">Transmembrane protein</fullName>
    </recommendedName>
</protein>
<reference evidence="2 3" key="1">
    <citation type="journal article" date="2015" name="Genome Announc.">
        <title>Complete Genome Sequence of Spiroplasma turonicum Strain Tab4cT, a Parasite of a Horse Fly, Haematopota sp. (Diptera: Tabanidae).</title>
        <authorList>
            <person name="Davis R.E."/>
            <person name="Shao J."/>
            <person name="Zhao Y."/>
            <person name="Gasparich G.E."/>
            <person name="Gaynor B.J."/>
            <person name="Donofrio N."/>
        </authorList>
    </citation>
    <scope>NUCLEOTIDE SEQUENCE [LARGE SCALE GENOMIC DNA]</scope>
    <source>
        <strain evidence="2 3">Tab4c</strain>
    </source>
</reference>
<dbReference type="PATRIC" id="fig|216946.3.peg.681"/>
<keyword evidence="1" id="KW-0812">Transmembrane</keyword>
<dbReference type="RefSeq" id="WP_075048490.1">
    <property type="nucleotide sequence ID" value="NZ_CP012328.1"/>
</dbReference>
<keyword evidence="1" id="KW-0472">Membrane</keyword>
<dbReference type="NCBIfam" id="NF045848">
    <property type="entry name" value="MMCAP2_0566_fam"/>
    <property type="match status" value="1"/>
</dbReference>
<dbReference type="STRING" id="216946.STURO_v1c06590"/>
<gene>
    <name evidence="2" type="ORF">STURON_00661</name>
</gene>
<dbReference type="Proteomes" id="UP000067243">
    <property type="component" value="Chromosome"/>
</dbReference>
<dbReference type="EMBL" id="CP012328">
    <property type="protein sequence ID" value="AKU79907.1"/>
    <property type="molecule type" value="Genomic_DNA"/>
</dbReference>
<evidence type="ECO:0000313" key="2">
    <source>
        <dbReference type="EMBL" id="AKU79907.1"/>
    </source>
</evidence>
<dbReference type="AlphaFoldDB" id="A0A0K1P7P6"/>
<dbReference type="KEGG" id="stur:STURON_00661"/>
<sequence>MFDWIPDLIMTGILNIIWLIFIQGPLSLISAVHKVFVYLTTGIVYDIIFNGKKDFDIKNIPTSFWAFCILGLFLSVLIFTIQYFTYTFNEDLQLKERIAKSLKSTGLAIVFVFFIPIGFYGILFLIEFLNKSFQLSFGTNSRNLADILYKLGDKNWDGSNVVVPNDYGSPDNIKDYNMIVEILGVWFLLYY</sequence>
<organism evidence="2 3">
    <name type="scientific">Spiroplasma turonicum</name>
    <dbReference type="NCBI Taxonomy" id="216946"/>
    <lineage>
        <taxon>Bacteria</taxon>
        <taxon>Bacillati</taxon>
        <taxon>Mycoplasmatota</taxon>
        <taxon>Mollicutes</taxon>
        <taxon>Entomoplasmatales</taxon>
        <taxon>Spiroplasmataceae</taxon>
        <taxon>Spiroplasma</taxon>
    </lineage>
</organism>
<evidence type="ECO:0000256" key="1">
    <source>
        <dbReference type="SAM" id="Phobius"/>
    </source>
</evidence>
<accession>A0A0K1P7P6</accession>
<dbReference type="NCBIfam" id="NF045889">
    <property type="entry name" value="ICE_Mbov_0396_TM"/>
    <property type="match status" value="1"/>
</dbReference>
<feature type="transmembrane region" description="Helical" evidence="1">
    <location>
        <begin position="35"/>
        <end position="52"/>
    </location>
</feature>
<proteinExistence type="predicted"/>
<feature type="transmembrane region" description="Helical" evidence="1">
    <location>
        <begin position="106"/>
        <end position="126"/>
    </location>
</feature>
<name>A0A0K1P7P6_9MOLU</name>
<dbReference type="OrthoDB" id="390179at2"/>
<evidence type="ECO:0000313" key="3">
    <source>
        <dbReference type="Proteomes" id="UP000067243"/>
    </source>
</evidence>